<name>A0AAV2LU13_KNICA</name>
<evidence type="ECO:0000313" key="1">
    <source>
        <dbReference type="EMBL" id="CAL1604459.1"/>
    </source>
</evidence>
<accession>A0AAV2LU13</accession>
<organism evidence="1 2">
    <name type="scientific">Knipowitschia caucasica</name>
    <name type="common">Caucasian dwarf goby</name>
    <name type="synonym">Pomatoschistus caucasicus</name>
    <dbReference type="NCBI Taxonomy" id="637954"/>
    <lineage>
        <taxon>Eukaryota</taxon>
        <taxon>Metazoa</taxon>
        <taxon>Chordata</taxon>
        <taxon>Craniata</taxon>
        <taxon>Vertebrata</taxon>
        <taxon>Euteleostomi</taxon>
        <taxon>Actinopterygii</taxon>
        <taxon>Neopterygii</taxon>
        <taxon>Teleostei</taxon>
        <taxon>Neoteleostei</taxon>
        <taxon>Acanthomorphata</taxon>
        <taxon>Gobiaria</taxon>
        <taxon>Gobiiformes</taxon>
        <taxon>Gobioidei</taxon>
        <taxon>Gobiidae</taxon>
        <taxon>Gobiinae</taxon>
        <taxon>Knipowitschia</taxon>
    </lineage>
</organism>
<gene>
    <name evidence="1" type="ORF">KC01_LOCUS31962</name>
</gene>
<dbReference type="EMBL" id="OZ035826">
    <property type="protein sequence ID" value="CAL1604459.1"/>
    <property type="molecule type" value="Genomic_DNA"/>
</dbReference>
<reference evidence="1 2" key="1">
    <citation type="submission" date="2024-04" db="EMBL/GenBank/DDBJ databases">
        <authorList>
            <person name="Waldvogel A.-M."/>
            <person name="Schoenle A."/>
        </authorList>
    </citation>
    <scope>NUCLEOTIDE SEQUENCE [LARGE SCALE GENOMIC DNA]</scope>
</reference>
<keyword evidence="2" id="KW-1185">Reference proteome</keyword>
<dbReference type="AlphaFoldDB" id="A0AAV2LU13"/>
<proteinExistence type="predicted"/>
<protein>
    <submittedName>
        <fullName evidence="1">Uncharacterized protein</fullName>
    </submittedName>
</protein>
<dbReference type="Proteomes" id="UP001497482">
    <property type="component" value="Chromosome 4"/>
</dbReference>
<sequence>MSLPCPYPYEDQGPLAELSVQWKSPRNSLLCHFVKHKAFMNCSAGYQLWYWPAHIILAIERVQEWDYGAHLCSVSKRHHFTDTTLELQRAPAQCWSVLSALVAVHVR</sequence>
<evidence type="ECO:0000313" key="2">
    <source>
        <dbReference type="Proteomes" id="UP001497482"/>
    </source>
</evidence>